<accession>A0A401ZFZ4</accession>
<proteinExistence type="predicted"/>
<evidence type="ECO:0000313" key="2">
    <source>
        <dbReference type="Proteomes" id="UP000287224"/>
    </source>
</evidence>
<name>A0A401ZFZ4_9CHLR</name>
<dbReference type="EMBL" id="BIFQ01000001">
    <property type="protein sequence ID" value="GCE05723.1"/>
    <property type="molecule type" value="Genomic_DNA"/>
</dbReference>
<dbReference type="Proteomes" id="UP000287224">
    <property type="component" value="Unassembled WGS sequence"/>
</dbReference>
<gene>
    <name evidence="1" type="ORF">KDAU_30520</name>
</gene>
<comment type="caution">
    <text evidence="1">The sequence shown here is derived from an EMBL/GenBank/DDBJ whole genome shotgun (WGS) entry which is preliminary data.</text>
</comment>
<reference evidence="2" key="1">
    <citation type="submission" date="2018-12" db="EMBL/GenBank/DDBJ databases">
        <title>Tengunoibacter tsumagoiensis gen. nov., sp. nov., Dictyobacter kobayashii sp. nov., D. alpinus sp. nov., and D. joshuensis sp. nov. and description of Dictyobacteraceae fam. nov. within the order Ktedonobacterales isolated from Tengu-no-mugimeshi.</title>
        <authorList>
            <person name="Wang C.M."/>
            <person name="Zheng Y."/>
            <person name="Sakai Y."/>
            <person name="Toyoda A."/>
            <person name="Minakuchi Y."/>
            <person name="Abe K."/>
            <person name="Yokota A."/>
            <person name="Yabe S."/>
        </authorList>
    </citation>
    <scope>NUCLEOTIDE SEQUENCE [LARGE SCALE GENOMIC DNA]</scope>
    <source>
        <strain evidence="2">S-27</strain>
    </source>
</reference>
<sequence>MCGEKNAHVRIFLTTHVTHPYYYSERPRRVESWPKAQTSGQPPHELRREHLIANKFTWMGKFLQSI</sequence>
<dbReference type="AlphaFoldDB" id="A0A401ZFZ4"/>
<organism evidence="1 2">
    <name type="scientific">Dictyobacter aurantiacus</name>
    <dbReference type="NCBI Taxonomy" id="1936993"/>
    <lineage>
        <taxon>Bacteria</taxon>
        <taxon>Bacillati</taxon>
        <taxon>Chloroflexota</taxon>
        <taxon>Ktedonobacteria</taxon>
        <taxon>Ktedonobacterales</taxon>
        <taxon>Dictyobacteraceae</taxon>
        <taxon>Dictyobacter</taxon>
    </lineage>
</organism>
<keyword evidence="2" id="KW-1185">Reference proteome</keyword>
<protein>
    <submittedName>
        <fullName evidence="1">Uncharacterized protein</fullName>
    </submittedName>
</protein>
<evidence type="ECO:0000313" key="1">
    <source>
        <dbReference type="EMBL" id="GCE05723.1"/>
    </source>
</evidence>